<name>A0A1G9TFH8_9BACI</name>
<dbReference type="RefSeq" id="WP_175486799.1">
    <property type="nucleotide sequence ID" value="NZ_FNHF01000003.1"/>
</dbReference>
<proteinExistence type="predicted"/>
<evidence type="ECO:0000313" key="1">
    <source>
        <dbReference type="EMBL" id="SDM46457.1"/>
    </source>
</evidence>
<dbReference type="EMBL" id="FNHF01000003">
    <property type="protein sequence ID" value="SDM46457.1"/>
    <property type="molecule type" value="Genomic_DNA"/>
</dbReference>
<organism evidence="1 2">
    <name type="scientific">Sediminibacillus halophilus</name>
    <dbReference type="NCBI Taxonomy" id="482461"/>
    <lineage>
        <taxon>Bacteria</taxon>
        <taxon>Bacillati</taxon>
        <taxon>Bacillota</taxon>
        <taxon>Bacilli</taxon>
        <taxon>Bacillales</taxon>
        <taxon>Bacillaceae</taxon>
        <taxon>Sediminibacillus</taxon>
    </lineage>
</organism>
<sequence length="45" mass="5146">MINQEAVDLAKKIVELDLKRDETWENLAALAGDKAHELLRRVQNS</sequence>
<accession>A0A1G9TFH8</accession>
<keyword evidence="2" id="KW-1185">Reference proteome</keyword>
<protein>
    <submittedName>
        <fullName evidence="1">Uncharacterized protein</fullName>
    </submittedName>
</protein>
<dbReference type="AlphaFoldDB" id="A0A1G9TFH8"/>
<gene>
    <name evidence="1" type="ORF">SAMN05216244_2565</name>
</gene>
<dbReference type="STRING" id="482461.SAMN05216244_2565"/>
<dbReference type="Proteomes" id="UP000182347">
    <property type="component" value="Unassembled WGS sequence"/>
</dbReference>
<reference evidence="2" key="1">
    <citation type="submission" date="2016-10" db="EMBL/GenBank/DDBJ databases">
        <authorList>
            <person name="Varghese N."/>
            <person name="Submissions S."/>
        </authorList>
    </citation>
    <scope>NUCLEOTIDE SEQUENCE [LARGE SCALE GENOMIC DNA]</scope>
    <source>
        <strain evidence="2">CGMCC 1.6199</strain>
    </source>
</reference>
<evidence type="ECO:0000313" key="2">
    <source>
        <dbReference type="Proteomes" id="UP000182347"/>
    </source>
</evidence>